<evidence type="ECO:0000259" key="2">
    <source>
        <dbReference type="Pfam" id="PF17100"/>
    </source>
</evidence>
<sequence length="114" mass="12769">MAPSWLKKAVRFPKHAVPQEPAVASSSSSTAQLTPSVPASTDPEDNAQSPGLQERLWNRAYDQVKLSDSKIVEVYEKILSNQLRQEESAPASEPTENKIGQTQETRWHQMRQLV</sequence>
<gene>
    <name evidence="3" type="ORF">HRG_10481</name>
</gene>
<keyword evidence="4" id="KW-1185">Reference proteome</keyword>
<evidence type="ECO:0000256" key="1">
    <source>
        <dbReference type="SAM" id="MobiDB-lite"/>
    </source>
</evidence>
<dbReference type="OrthoDB" id="5105090at2759"/>
<feature type="region of interest" description="Disordered" evidence="1">
    <location>
        <begin position="82"/>
        <end position="114"/>
    </location>
</feature>
<protein>
    <recommendedName>
        <fullName evidence="2">NWD NACHT-NTPase N-terminal domain-containing protein</fullName>
    </recommendedName>
</protein>
<dbReference type="GeneID" id="68359610"/>
<dbReference type="AlphaFoldDB" id="A0A9P8MPJ8"/>
<dbReference type="Pfam" id="PF17100">
    <property type="entry name" value="NACHT_N"/>
    <property type="match status" value="1"/>
</dbReference>
<proteinExistence type="predicted"/>
<accession>A0A9P8MPJ8</accession>
<dbReference type="InterPro" id="IPR031359">
    <property type="entry name" value="NACHT_N"/>
</dbReference>
<feature type="compositionally biased region" description="Polar residues" evidence="1">
    <location>
        <begin position="30"/>
        <end position="39"/>
    </location>
</feature>
<comment type="caution">
    <text evidence="3">The sequence shown here is derived from an EMBL/GenBank/DDBJ whole genome shotgun (WGS) entry which is preliminary data.</text>
</comment>
<organism evidence="3 4">
    <name type="scientific">Hirsutella rhossiliensis</name>
    <dbReference type="NCBI Taxonomy" id="111463"/>
    <lineage>
        <taxon>Eukaryota</taxon>
        <taxon>Fungi</taxon>
        <taxon>Dikarya</taxon>
        <taxon>Ascomycota</taxon>
        <taxon>Pezizomycotina</taxon>
        <taxon>Sordariomycetes</taxon>
        <taxon>Hypocreomycetidae</taxon>
        <taxon>Hypocreales</taxon>
        <taxon>Ophiocordycipitaceae</taxon>
        <taxon>Hirsutella</taxon>
    </lineage>
</organism>
<feature type="domain" description="NWD NACHT-NTPase N-terminal" evidence="2">
    <location>
        <begin position="54"/>
        <end position="114"/>
    </location>
</feature>
<feature type="region of interest" description="Disordered" evidence="1">
    <location>
        <begin position="12"/>
        <end position="54"/>
    </location>
</feature>
<evidence type="ECO:0000313" key="4">
    <source>
        <dbReference type="Proteomes" id="UP000824596"/>
    </source>
</evidence>
<name>A0A9P8MPJ8_9HYPO</name>
<evidence type="ECO:0000313" key="3">
    <source>
        <dbReference type="EMBL" id="KAH0958794.1"/>
    </source>
</evidence>
<dbReference type="RefSeq" id="XP_044716307.1">
    <property type="nucleotide sequence ID" value="XM_044868952.1"/>
</dbReference>
<dbReference type="EMBL" id="JAIZPD010000015">
    <property type="protein sequence ID" value="KAH0958794.1"/>
    <property type="molecule type" value="Genomic_DNA"/>
</dbReference>
<dbReference type="Proteomes" id="UP000824596">
    <property type="component" value="Unassembled WGS sequence"/>
</dbReference>
<reference evidence="3" key="1">
    <citation type="submission" date="2021-09" db="EMBL/GenBank/DDBJ databases">
        <title>A high-quality genome of the endoparasitic fungus Hirsutella rhossiliensis with a comparison of Hirsutella genomes reveals transposable elements contributing to genome size variation.</title>
        <authorList>
            <person name="Lin R."/>
            <person name="Jiao Y."/>
            <person name="Sun X."/>
            <person name="Ling J."/>
            <person name="Xie B."/>
            <person name="Cheng X."/>
        </authorList>
    </citation>
    <scope>NUCLEOTIDE SEQUENCE</scope>
    <source>
        <strain evidence="3">HR02</strain>
    </source>
</reference>